<dbReference type="EMBL" id="LGAV01000008">
    <property type="protein sequence ID" value="KOS12906.1"/>
    <property type="molecule type" value="Genomic_DNA"/>
</dbReference>
<keyword evidence="2" id="KW-0808">Transferase</keyword>
<dbReference type="PROSITE" id="PS01016">
    <property type="entry name" value="GLYCOPROTEASE"/>
    <property type="match status" value="1"/>
</dbReference>
<dbReference type="OrthoDB" id="10259622at2759"/>
<dbReference type="InterPro" id="IPR000905">
    <property type="entry name" value="Gcp-like_dom"/>
</dbReference>
<dbReference type="SUPFAM" id="SSF53067">
    <property type="entry name" value="Actin-like ATPase domain"/>
    <property type="match status" value="2"/>
</dbReference>
<dbReference type="InterPro" id="IPR017860">
    <property type="entry name" value="Peptidase_M22_CS"/>
</dbReference>
<dbReference type="RefSeq" id="XP_017990538.1">
    <property type="nucleotide sequence ID" value="XM_018135083.1"/>
</dbReference>
<proteinExistence type="predicted"/>
<dbReference type="STRING" id="77020.A0A0M8MI33"/>
<dbReference type="PRINTS" id="PR00789">
    <property type="entry name" value="OSIALOPTASE"/>
</dbReference>
<keyword evidence="4" id="KW-0479">Metal-binding</keyword>
<evidence type="ECO:0000256" key="5">
    <source>
        <dbReference type="ARBA" id="ARBA00023315"/>
    </source>
</evidence>
<dbReference type="Pfam" id="PF00814">
    <property type="entry name" value="TsaD"/>
    <property type="match status" value="1"/>
</dbReference>
<dbReference type="InterPro" id="IPR043129">
    <property type="entry name" value="ATPase_NBD"/>
</dbReference>
<dbReference type="Gene3D" id="3.30.420.40">
    <property type="match status" value="2"/>
</dbReference>
<evidence type="ECO:0000313" key="9">
    <source>
        <dbReference type="Proteomes" id="UP000037751"/>
    </source>
</evidence>
<keyword evidence="5" id="KW-0012">Acyltransferase</keyword>
<dbReference type="EC" id="2.3.1.234" evidence="1"/>
<organism evidence="8 9">
    <name type="scientific">Malassezia pachydermatis</name>
    <dbReference type="NCBI Taxonomy" id="77020"/>
    <lineage>
        <taxon>Eukaryota</taxon>
        <taxon>Fungi</taxon>
        <taxon>Dikarya</taxon>
        <taxon>Basidiomycota</taxon>
        <taxon>Ustilaginomycotina</taxon>
        <taxon>Malasseziomycetes</taxon>
        <taxon>Malasseziales</taxon>
        <taxon>Malasseziaceae</taxon>
        <taxon>Malassezia</taxon>
    </lineage>
</organism>
<dbReference type="PANTHER" id="PTHR11735:SF6">
    <property type="entry name" value="TRNA N6-ADENOSINE THREONYLCARBAMOYLTRANSFERASE, MITOCHONDRIAL"/>
    <property type="match status" value="1"/>
</dbReference>
<dbReference type="GO" id="GO:0046872">
    <property type="term" value="F:metal ion binding"/>
    <property type="evidence" value="ECO:0007669"/>
    <property type="project" value="UniProtKB-KW"/>
</dbReference>
<evidence type="ECO:0000313" key="8">
    <source>
        <dbReference type="EMBL" id="KOS12906.1"/>
    </source>
</evidence>
<dbReference type="Proteomes" id="UP000037751">
    <property type="component" value="Unassembled WGS sequence"/>
</dbReference>
<keyword evidence="9" id="KW-1185">Reference proteome</keyword>
<dbReference type="GO" id="GO:0061711">
    <property type="term" value="F:tRNA N(6)-L-threonylcarbamoyladenine synthase activity"/>
    <property type="evidence" value="ECO:0007669"/>
    <property type="project" value="UniProtKB-EC"/>
</dbReference>
<dbReference type="GO" id="GO:0072670">
    <property type="term" value="P:mitochondrial tRNA threonylcarbamoyladenosine modification"/>
    <property type="evidence" value="ECO:0007669"/>
    <property type="project" value="TreeGrafter"/>
</dbReference>
<evidence type="ECO:0000256" key="1">
    <source>
        <dbReference type="ARBA" id="ARBA00012156"/>
    </source>
</evidence>
<dbReference type="PANTHER" id="PTHR11735">
    <property type="entry name" value="TRNA N6-ADENOSINE THREONYLCARBAMOYLTRANSFERASE"/>
    <property type="match status" value="1"/>
</dbReference>
<evidence type="ECO:0000256" key="6">
    <source>
        <dbReference type="ARBA" id="ARBA00048117"/>
    </source>
</evidence>
<evidence type="ECO:0000259" key="7">
    <source>
        <dbReference type="Pfam" id="PF00814"/>
    </source>
</evidence>
<accession>A0A0M8MI33</accession>
<dbReference type="GO" id="GO:0005739">
    <property type="term" value="C:mitochondrion"/>
    <property type="evidence" value="ECO:0007669"/>
    <property type="project" value="TreeGrafter"/>
</dbReference>
<dbReference type="VEuPathDB" id="FungiDB:Malapachy_0567"/>
<dbReference type="GeneID" id="28726958"/>
<reference evidence="8 9" key="1">
    <citation type="submission" date="2015-07" db="EMBL/GenBank/DDBJ databases">
        <title>Draft Genome Sequence of Malassezia furfur CBS1878 and Malassezia pachydermatis CBS1879.</title>
        <authorList>
            <person name="Triana S."/>
            <person name="Ohm R."/>
            <person name="Gonzalez A."/>
            <person name="DeCock H."/>
            <person name="Restrepo S."/>
            <person name="Celis A."/>
        </authorList>
    </citation>
    <scope>NUCLEOTIDE SEQUENCE [LARGE SCALE GENOMIC DNA]</scope>
    <source>
        <strain evidence="8 9">CBS 1879</strain>
    </source>
</reference>
<gene>
    <name evidence="8" type="ORF">Malapachy_0567</name>
</gene>
<evidence type="ECO:0000256" key="2">
    <source>
        <dbReference type="ARBA" id="ARBA00022679"/>
    </source>
</evidence>
<sequence length="328" mass="35353">MKQDHGDTQGIHPLEAARGHHRHIPLAIAQALEQAQVSMEQLDGIAVTRGPGMPGCLSVGMAAAKTLATVLHKPLIYVHHMRAHALTPLLTEAQPPTFPFLTLLVSGGHTQLVLAHSLDHFQILATTLDDSVGNSFDKFARELQLGWQSASGALVEQLATKHVPSSTHIYTLPRILLGTSTFSYAGLRSASTRLIGLAGGPENMTPEAKAAMAYEFQLAAFAPLEDKITRALSLRPPKKGWSLRDDSVLSPSSITSVVCSGGVASNQFLRARLRMALDACGRTDVQLHFPPVSLCVDNAAMIAWAGHLYWDTRTHDVSPHVIAKWPVS</sequence>
<feature type="domain" description="Gcp-like" evidence="7">
    <location>
        <begin position="3"/>
        <end position="304"/>
    </location>
</feature>
<comment type="caution">
    <text evidence="8">The sequence shown here is derived from an EMBL/GenBank/DDBJ whole genome shotgun (WGS) entry which is preliminary data.</text>
</comment>
<evidence type="ECO:0000256" key="4">
    <source>
        <dbReference type="ARBA" id="ARBA00022723"/>
    </source>
</evidence>
<comment type="catalytic activity">
    <reaction evidence="6">
        <text>L-threonylcarbamoyladenylate + adenosine(37) in tRNA = N(6)-L-threonylcarbamoyladenosine(37) in tRNA + AMP + H(+)</text>
        <dbReference type="Rhea" id="RHEA:37059"/>
        <dbReference type="Rhea" id="RHEA-COMP:10162"/>
        <dbReference type="Rhea" id="RHEA-COMP:10163"/>
        <dbReference type="ChEBI" id="CHEBI:15378"/>
        <dbReference type="ChEBI" id="CHEBI:73682"/>
        <dbReference type="ChEBI" id="CHEBI:74411"/>
        <dbReference type="ChEBI" id="CHEBI:74418"/>
        <dbReference type="ChEBI" id="CHEBI:456215"/>
        <dbReference type="EC" id="2.3.1.234"/>
    </reaction>
</comment>
<dbReference type="AlphaFoldDB" id="A0A0M8MI33"/>
<evidence type="ECO:0000256" key="3">
    <source>
        <dbReference type="ARBA" id="ARBA00022694"/>
    </source>
</evidence>
<dbReference type="InterPro" id="IPR017861">
    <property type="entry name" value="KAE1/TsaD"/>
</dbReference>
<dbReference type="NCBIfam" id="TIGR00329">
    <property type="entry name" value="gcp_kae1"/>
    <property type="match status" value="1"/>
</dbReference>
<protein>
    <recommendedName>
        <fullName evidence="1">N(6)-L-threonylcarbamoyladenine synthase</fullName>
        <ecNumber evidence="1">2.3.1.234</ecNumber>
    </recommendedName>
</protein>
<name>A0A0M8MI33_9BASI</name>
<keyword evidence="3" id="KW-0819">tRNA processing</keyword>
<dbReference type="CDD" id="cd24134">
    <property type="entry name" value="ASKHA_NBD_OSGEPL1_QRI7_euk"/>
    <property type="match status" value="1"/>
</dbReference>